<dbReference type="AlphaFoldDB" id="A0A251S5K9"/>
<dbReference type="EMBL" id="CM007905">
    <property type="protein sequence ID" value="OTF92461.1"/>
    <property type="molecule type" value="Genomic_DNA"/>
</dbReference>
<evidence type="ECO:0000313" key="1">
    <source>
        <dbReference type="EMBL" id="OTF92461.1"/>
    </source>
</evidence>
<accession>A0A251S5K9</accession>
<keyword evidence="2" id="KW-1185">Reference proteome</keyword>
<sequence>MLTPPLEPMNLLKNRLNLILSSTKILILLLMTQQPTITTGQMDRIVAILSLTDLQLRSMPLQVAILPWVTSLVTTRNE</sequence>
<reference evidence="2" key="1">
    <citation type="journal article" date="2017" name="Nature">
        <title>The sunflower genome provides insights into oil metabolism, flowering and Asterid evolution.</title>
        <authorList>
            <person name="Badouin H."/>
            <person name="Gouzy J."/>
            <person name="Grassa C.J."/>
            <person name="Murat F."/>
            <person name="Staton S.E."/>
            <person name="Cottret L."/>
            <person name="Lelandais-Briere C."/>
            <person name="Owens G.L."/>
            <person name="Carrere S."/>
            <person name="Mayjonade B."/>
            <person name="Legrand L."/>
            <person name="Gill N."/>
            <person name="Kane N.C."/>
            <person name="Bowers J.E."/>
            <person name="Hubner S."/>
            <person name="Bellec A."/>
            <person name="Berard A."/>
            <person name="Berges H."/>
            <person name="Blanchet N."/>
            <person name="Boniface M.C."/>
            <person name="Brunel D."/>
            <person name="Catrice O."/>
            <person name="Chaidir N."/>
            <person name="Claudel C."/>
            <person name="Donnadieu C."/>
            <person name="Faraut T."/>
            <person name="Fievet G."/>
            <person name="Helmstetter N."/>
            <person name="King M."/>
            <person name="Knapp S.J."/>
            <person name="Lai Z."/>
            <person name="Le Paslier M.C."/>
            <person name="Lippi Y."/>
            <person name="Lorenzon L."/>
            <person name="Mandel J.R."/>
            <person name="Marage G."/>
            <person name="Marchand G."/>
            <person name="Marquand E."/>
            <person name="Bret-Mestries E."/>
            <person name="Morien E."/>
            <person name="Nambeesan S."/>
            <person name="Nguyen T."/>
            <person name="Pegot-Espagnet P."/>
            <person name="Pouilly N."/>
            <person name="Raftis F."/>
            <person name="Sallet E."/>
            <person name="Schiex T."/>
            <person name="Thomas J."/>
            <person name="Vandecasteele C."/>
            <person name="Vares D."/>
            <person name="Vear F."/>
            <person name="Vautrin S."/>
            <person name="Crespi M."/>
            <person name="Mangin B."/>
            <person name="Burke J.M."/>
            <person name="Salse J."/>
            <person name="Munos S."/>
            <person name="Vincourt P."/>
            <person name="Rieseberg L.H."/>
            <person name="Langlade N.B."/>
        </authorList>
    </citation>
    <scope>NUCLEOTIDE SEQUENCE [LARGE SCALE GENOMIC DNA]</scope>
    <source>
        <strain evidence="2">cv. SF193</strain>
    </source>
</reference>
<dbReference type="InParanoid" id="A0A251S5K9"/>
<organism evidence="1 2">
    <name type="scientific">Helianthus annuus</name>
    <name type="common">Common sunflower</name>
    <dbReference type="NCBI Taxonomy" id="4232"/>
    <lineage>
        <taxon>Eukaryota</taxon>
        <taxon>Viridiplantae</taxon>
        <taxon>Streptophyta</taxon>
        <taxon>Embryophyta</taxon>
        <taxon>Tracheophyta</taxon>
        <taxon>Spermatophyta</taxon>
        <taxon>Magnoliopsida</taxon>
        <taxon>eudicotyledons</taxon>
        <taxon>Gunneridae</taxon>
        <taxon>Pentapetalae</taxon>
        <taxon>asterids</taxon>
        <taxon>campanulids</taxon>
        <taxon>Asterales</taxon>
        <taxon>Asteraceae</taxon>
        <taxon>Asteroideae</taxon>
        <taxon>Heliantheae alliance</taxon>
        <taxon>Heliantheae</taxon>
        <taxon>Helianthus</taxon>
    </lineage>
</organism>
<name>A0A251S5K9_HELAN</name>
<protein>
    <submittedName>
        <fullName evidence="1">Uncharacterized protein</fullName>
    </submittedName>
</protein>
<evidence type="ECO:0000313" key="2">
    <source>
        <dbReference type="Proteomes" id="UP000215914"/>
    </source>
</evidence>
<proteinExistence type="predicted"/>
<gene>
    <name evidence="1" type="ORF">HannXRQ_Chr16g0522141</name>
</gene>
<dbReference type="Proteomes" id="UP000215914">
    <property type="component" value="Chromosome 16"/>
</dbReference>